<proteinExistence type="predicted"/>
<sequence length="67" mass="7783">MKAEKIISKLNSKGISFSIEHFYNEYNTELFFTHKGMIYECDITNGTCNGFIDEKGKVYSNLKHILK</sequence>
<accession>A0A6J5N4W4</accession>
<dbReference type="EMBL" id="LR796578">
    <property type="protein sequence ID" value="CAB4153081.1"/>
    <property type="molecule type" value="Genomic_DNA"/>
</dbReference>
<name>A0A6J5N4W4_9CAUD</name>
<gene>
    <name evidence="1" type="ORF">UFOVP603_41</name>
</gene>
<reference evidence="1" key="1">
    <citation type="submission" date="2020-04" db="EMBL/GenBank/DDBJ databases">
        <authorList>
            <person name="Chiriac C."/>
            <person name="Salcher M."/>
            <person name="Ghai R."/>
            <person name="Kavagutti S V."/>
        </authorList>
    </citation>
    <scope>NUCLEOTIDE SEQUENCE</scope>
</reference>
<protein>
    <submittedName>
        <fullName evidence="1">Uncharacterized protein</fullName>
    </submittedName>
</protein>
<evidence type="ECO:0000313" key="1">
    <source>
        <dbReference type="EMBL" id="CAB4153081.1"/>
    </source>
</evidence>
<organism evidence="1">
    <name type="scientific">uncultured Caudovirales phage</name>
    <dbReference type="NCBI Taxonomy" id="2100421"/>
    <lineage>
        <taxon>Viruses</taxon>
        <taxon>Duplodnaviria</taxon>
        <taxon>Heunggongvirae</taxon>
        <taxon>Uroviricota</taxon>
        <taxon>Caudoviricetes</taxon>
        <taxon>Peduoviridae</taxon>
        <taxon>Maltschvirus</taxon>
        <taxon>Maltschvirus maltsch</taxon>
    </lineage>
</organism>